<accession>D6W8E3</accession>
<dbReference type="InParanoid" id="D6W8E3"/>
<proteinExistence type="predicted"/>
<evidence type="ECO:0000313" key="2">
    <source>
        <dbReference type="EMBL" id="EFA10940.2"/>
    </source>
</evidence>
<dbReference type="HOGENOM" id="CLU_464894_0_0_1"/>
<keyword evidence="3" id="KW-1185">Reference proteome</keyword>
<gene>
    <name evidence="2" type="primary">AUGUSTUS-3.0.2_01771</name>
    <name evidence="2" type="ORF">TcasGA2_TC001771</name>
</gene>
<feature type="compositionally biased region" description="Pro residues" evidence="1">
    <location>
        <begin position="538"/>
        <end position="550"/>
    </location>
</feature>
<organism evidence="2 3">
    <name type="scientific">Tribolium castaneum</name>
    <name type="common">Red flour beetle</name>
    <dbReference type="NCBI Taxonomy" id="7070"/>
    <lineage>
        <taxon>Eukaryota</taxon>
        <taxon>Metazoa</taxon>
        <taxon>Ecdysozoa</taxon>
        <taxon>Arthropoda</taxon>
        <taxon>Hexapoda</taxon>
        <taxon>Insecta</taxon>
        <taxon>Pterygota</taxon>
        <taxon>Neoptera</taxon>
        <taxon>Endopterygota</taxon>
        <taxon>Coleoptera</taxon>
        <taxon>Polyphaga</taxon>
        <taxon>Cucujiformia</taxon>
        <taxon>Tenebrionidae</taxon>
        <taxon>Tenebrionidae incertae sedis</taxon>
        <taxon>Tribolium</taxon>
    </lineage>
</organism>
<reference evidence="2 3" key="2">
    <citation type="journal article" date="2010" name="Nucleic Acids Res.">
        <title>BeetleBase in 2010: revisions to provide comprehensive genomic information for Tribolium castaneum.</title>
        <authorList>
            <person name="Kim H.S."/>
            <person name="Murphy T."/>
            <person name="Xia J."/>
            <person name="Caragea D."/>
            <person name="Park Y."/>
            <person name="Beeman R.W."/>
            <person name="Lorenzen M.D."/>
            <person name="Butcher S."/>
            <person name="Manak J.R."/>
            <person name="Brown S.J."/>
        </authorList>
    </citation>
    <scope>GENOME REANNOTATION</scope>
    <source>
        <strain evidence="2 3">Georgia GA2</strain>
    </source>
</reference>
<name>D6W8E3_TRICA</name>
<evidence type="ECO:0000313" key="3">
    <source>
        <dbReference type="Proteomes" id="UP000007266"/>
    </source>
</evidence>
<dbReference type="AlphaFoldDB" id="D6W8E3"/>
<evidence type="ECO:0000256" key="1">
    <source>
        <dbReference type="SAM" id="MobiDB-lite"/>
    </source>
</evidence>
<dbReference type="Proteomes" id="UP000007266">
    <property type="component" value="Linkage group 1"/>
</dbReference>
<feature type="region of interest" description="Disordered" evidence="1">
    <location>
        <begin position="529"/>
        <end position="567"/>
    </location>
</feature>
<reference evidence="2 3" key="1">
    <citation type="journal article" date="2008" name="Nature">
        <title>The genome of the model beetle and pest Tribolium castaneum.</title>
        <authorList>
            <consortium name="Tribolium Genome Sequencing Consortium"/>
            <person name="Richards S."/>
            <person name="Gibbs R.A."/>
            <person name="Weinstock G.M."/>
            <person name="Brown S.J."/>
            <person name="Denell R."/>
            <person name="Beeman R.W."/>
            <person name="Gibbs R."/>
            <person name="Beeman R.W."/>
            <person name="Brown S.J."/>
            <person name="Bucher G."/>
            <person name="Friedrich M."/>
            <person name="Grimmelikhuijzen C.J."/>
            <person name="Klingler M."/>
            <person name="Lorenzen M."/>
            <person name="Richards S."/>
            <person name="Roth S."/>
            <person name="Schroder R."/>
            <person name="Tautz D."/>
            <person name="Zdobnov E.M."/>
            <person name="Muzny D."/>
            <person name="Gibbs R.A."/>
            <person name="Weinstock G.M."/>
            <person name="Attaway T."/>
            <person name="Bell S."/>
            <person name="Buhay C.J."/>
            <person name="Chandrabose M.N."/>
            <person name="Chavez D."/>
            <person name="Clerk-Blankenburg K.P."/>
            <person name="Cree A."/>
            <person name="Dao M."/>
            <person name="Davis C."/>
            <person name="Chacko J."/>
            <person name="Dinh H."/>
            <person name="Dugan-Rocha S."/>
            <person name="Fowler G."/>
            <person name="Garner T.T."/>
            <person name="Garnes J."/>
            <person name="Gnirke A."/>
            <person name="Hawes A."/>
            <person name="Hernandez J."/>
            <person name="Hines S."/>
            <person name="Holder M."/>
            <person name="Hume J."/>
            <person name="Jhangiani S.N."/>
            <person name="Joshi V."/>
            <person name="Khan Z.M."/>
            <person name="Jackson L."/>
            <person name="Kovar C."/>
            <person name="Kowis A."/>
            <person name="Lee S."/>
            <person name="Lewis L.R."/>
            <person name="Margolis J."/>
            <person name="Morgan M."/>
            <person name="Nazareth L.V."/>
            <person name="Nguyen N."/>
            <person name="Okwuonu G."/>
            <person name="Parker D."/>
            <person name="Richards S."/>
            <person name="Ruiz S.J."/>
            <person name="Santibanez J."/>
            <person name="Savard J."/>
            <person name="Scherer S.E."/>
            <person name="Schneider B."/>
            <person name="Sodergren E."/>
            <person name="Tautz D."/>
            <person name="Vattahil S."/>
            <person name="Villasana D."/>
            <person name="White C.S."/>
            <person name="Wright R."/>
            <person name="Park Y."/>
            <person name="Beeman R.W."/>
            <person name="Lord J."/>
            <person name="Oppert B."/>
            <person name="Lorenzen M."/>
            <person name="Brown S."/>
            <person name="Wang L."/>
            <person name="Savard J."/>
            <person name="Tautz D."/>
            <person name="Richards S."/>
            <person name="Weinstock G."/>
            <person name="Gibbs R.A."/>
            <person name="Liu Y."/>
            <person name="Worley K."/>
            <person name="Weinstock G."/>
            <person name="Elsik C.G."/>
            <person name="Reese J.T."/>
            <person name="Elhaik E."/>
            <person name="Landan G."/>
            <person name="Graur D."/>
            <person name="Arensburger P."/>
            <person name="Atkinson P."/>
            <person name="Beeman R.W."/>
            <person name="Beidler J."/>
            <person name="Brown S.J."/>
            <person name="Demuth J.P."/>
            <person name="Drury D.W."/>
            <person name="Du Y.Z."/>
            <person name="Fujiwara H."/>
            <person name="Lorenzen M."/>
            <person name="Maselli V."/>
            <person name="Osanai M."/>
            <person name="Park Y."/>
            <person name="Robertson H.M."/>
            <person name="Tu Z."/>
            <person name="Wang J.J."/>
            <person name="Wang S."/>
            <person name="Richards S."/>
            <person name="Song H."/>
            <person name="Zhang L."/>
            <person name="Sodergren E."/>
            <person name="Werner D."/>
            <person name="Stanke M."/>
            <person name="Morgenstern B."/>
            <person name="Solovyev V."/>
            <person name="Kosarev P."/>
            <person name="Brown G."/>
            <person name="Chen H.C."/>
            <person name="Ermolaeva O."/>
            <person name="Hlavina W."/>
            <person name="Kapustin Y."/>
            <person name="Kiryutin B."/>
            <person name="Kitts P."/>
            <person name="Maglott D."/>
            <person name="Pruitt K."/>
            <person name="Sapojnikov V."/>
            <person name="Souvorov A."/>
            <person name="Mackey A.J."/>
            <person name="Waterhouse R.M."/>
            <person name="Wyder S."/>
            <person name="Zdobnov E.M."/>
            <person name="Zdobnov E.M."/>
            <person name="Wyder S."/>
            <person name="Kriventseva E.V."/>
            <person name="Kadowaki T."/>
            <person name="Bork P."/>
            <person name="Aranda M."/>
            <person name="Bao R."/>
            <person name="Beermann A."/>
            <person name="Berns N."/>
            <person name="Bolognesi R."/>
            <person name="Bonneton F."/>
            <person name="Bopp D."/>
            <person name="Brown S.J."/>
            <person name="Bucher G."/>
            <person name="Butts T."/>
            <person name="Chaumot A."/>
            <person name="Denell R.E."/>
            <person name="Ferrier D.E."/>
            <person name="Friedrich M."/>
            <person name="Gordon C.M."/>
            <person name="Jindra M."/>
            <person name="Klingler M."/>
            <person name="Lan Q."/>
            <person name="Lattorff H.M."/>
            <person name="Laudet V."/>
            <person name="von Levetsow C."/>
            <person name="Liu Z."/>
            <person name="Lutz R."/>
            <person name="Lynch J.A."/>
            <person name="da Fonseca R.N."/>
            <person name="Posnien N."/>
            <person name="Reuter R."/>
            <person name="Roth S."/>
            <person name="Savard J."/>
            <person name="Schinko J.B."/>
            <person name="Schmitt C."/>
            <person name="Schoppmeier M."/>
            <person name="Schroder R."/>
            <person name="Shippy T.D."/>
            <person name="Simonnet F."/>
            <person name="Marques-Souza H."/>
            <person name="Tautz D."/>
            <person name="Tomoyasu Y."/>
            <person name="Trauner J."/>
            <person name="Van der Zee M."/>
            <person name="Vervoort M."/>
            <person name="Wittkopp N."/>
            <person name="Wimmer E.A."/>
            <person name="Yang X."/>
            <person name="Jones A.K."/>
            <person name="Sattelle D.B."/>
            <person name="Ebert P.R."/>
            <person name="Nelson D."/>
            <person name="Scott J.G."/>
            <person name="Beeman R.W."/>
            <person name="Muthukrishnan S."/>
            <person name="Kramer K.J."/>
            <person name="Arakane Y."/>
            <person name="Beeman R.W."/>
            <person name="Zhu Q."/>
            <person name="Hogenkamp D."/>
            <person name="Dixit R."/>
            <person name="Oppert B."/>
            <person name="Jiang H."/>
            <person name="Zou Z."/>
            <person name="Marshall J."/>
            <person name="Elpidina E."/>
            <person name="Vinokurov K."/>
            <person name="Oppert C."/>
            <person name="Zou Z."/>
            <person name="Evans J."/>
            <person name="Lu Z."/>
            <person name="Zhao P."/>
            <person name="Sumathipala N."/>
            <person name="Altincicek B."/>
            <person name="Vilcinskas A."/>
            <person name="Williams M."/>
            <person name="Hultmark D."/>
            <person name="Hetru C."/>
            <person name="Jiang H."/>
            <person name="Grimmelikhuijzen C.J."/>
            <person name="Hauser F."/>
            <person name="Cazzamali G."/>
            <person name="Williamson M."/>
            <person name="Park Y."/>
            <person name="Li B."/>
            <person name="Tanaka Y."/>
            <person name="Predel R."/>
            <person name="Neupert S."/>
            <person name="Schachtner J."/>
            <person name="Verleyen P."/>
            <person name="Raible F."/>
            <person name="Bork P."/>
            <person name="Friedrich M."/>
            <person name="Walden K.K."/>
            <person name="Robertson H.M."/>
            <person name="Angeli S."/>
            <person name="Foret S."/>
            <person name="Bucher G."/>
            <person name="Schuetz S."/>
            <person name="Maleszka R."/>
            <person name="Wimmer E.A."/>
            <person name="Beeman R.W."/>
            <person name="Lorenzen M."/>
            <person name="Tomoyasu Y."/>
            <person name="Miller S.C."/>
            <person name="Grossmann D."/>
            <person name="Bucher G."/>
        </authorList>
    </citation>
    <scope>NUCLEOTIDE SEQUENCE [LARGE SCALE GENOMIC DNA]</scope>
    <source>
        <strain evidence="2 3">Georgia GA2</strain>
    </source>
</reference>
<feature type="region of interest" description="Disordered" evidence="1">
    <location>
        <begin position="375"/>
        <end position="406"/>
    </location>
</feature>
<sequence length="591" mass="67956">MALARKTQFVINCSQSDYYIHCIINSGVILDEDMELILTYFASDDRYSQEIKLSVLQKIIGCVSLAGTIFLVERKYPLYLLPISATPMFLMMLKTMRRSIQQKTQQRNFEVFVETTGKIAKLNRVICEYFKHRNVPSTETSDILNPYTTAMKKLLEVVFMEETTLLYKLRLCVREFVGYVPFLKKDYTHVDYIEIHTLTSLKIRNINDCVIQLKQLCDIYVLLASNCLTSLSVALSPRVWSIYRVDLEYILEVLIPRMRKLSEQCYSAISKKFDDLKFYNLNRGQVKKRMMKIKRHNGQTKLYLGTCDIMVYISDIIEKSEIVYKKLQEHNLQTMHEREVVGKCIAELRTHVFEYYEALDVLHKHYEINLNKPKRDPQSKLVEIPEDGPIPSTSRGNAADASLNPVEPDKDEEFEAYVGANDNNSDSSTSHSAYDEQENRRYASLLSQELKSKLITHATFMAARQRRGLVSISENSAEICNFLFSIFQKDEDPEVTTEEVPPRLFRVPEHLPPLPPLAPVPQFRPVPLALPNDQPARPLVPPPPPPPLPPIDLGEFEEPPPQEGDYTVNHFLDSLKAAAQSRSSSEEVFQD</sequence>
<protein>
    <recommendedName>
        <fullName evidence="4">Vezatin</fullName>
    </recommendedName>
</protein>
<evidence type="ECO:0008006" key="4">
    <source>
        <dbReference type="Google" id="ProtNLM"/>
    </source>
</evidence>
<dbReference type="EMBL" id="KQ971307">
    <property type="protein sequence ID" value="EFA10940.2"/>
    <property type="molecule type" value="Genomic_DNA"/>
</dbReference>